<dbReference type="NCBIfam" id="NF033788">
    <property type="entry name" value="HTH_metalloreg"/>
    <property type="match status" value="1"/>
</dbReference>
<dbReference type="InterPro" id="IPR051011">
    <property type="entry name" value="Metal_resp_trans_reg"/>
</dbReference>
<dbReference type="GO" id="GO:0003700">
    <property type="term" value="F:DNA-binding transcription factor activity"/>
    <property type="evidence" value="ECO:0007669"/>
    <property type="project" value="InterPro"/>
</dbReference>
<evidence type="ECO:0000256" key="1">
    <source>
        <dbReference type="ARBA" id="ARBA00011046"/>
    </source>
</evidence>
<dbReference type="Pfam" id="PF03965">
    <property type="entry name" value="Penicillinase_R"/>
    <property type="match status" value="1"/>
</dbReference>
<dbReference type="EMBL" id="CP042433">
    <property type="protein sequence ID" value="QEC57594.1"/>
    <property type="molecule type" value="Genomic_DNA"/>
</dbReference>
<dbReference type="PANTHER" id="PTHR43132:SF2">
    <property type="entry name" value="ARSENICAL RESISTANCE OPERON REPRESSOR ARSR-RELATED"/>
    <property type="match status" value="1"/>
</dbReference>
<dbReference type="SUPFAM" id="SSF46785">
    <property type="entry name" value="Winged helix' DNA-binding domain"/>
    <property type="match status" value="1"/>
</dbReference>
<evidence type="ECO:0000259" key="5">
    <source>
        <dbReference type="PROSITE" id="PS50987"/>
    </source>
</evidence>
<dbReference type="InterPro" id="IPR036390">
    <property type="entry name" value="WH_DNA-bd_sf"/>
</dbReference>
<dbReference type="InterPro" id="IPR011991">
    <property type="entry name" value="ArsR-like_HTH"/>
</dbReference>
<dbReference type="OrthoDB" id="9802016at2"/>
<dbReference type="KEGG" id="fgg:FSB75_17345"/>
<evidence type="ECO:0000256" key="3">
    <source>
        <dbReference type="ARBA" id="ARBA00023125"/>
    </source>
</evidence>
<dbReference type="Gene3D" id="1.10.10.10">
    <property type="entry name" value="Winged helix-like DNA-binding domain superfamily/Winged helix DNA-binding domain"/>
    <property type="match status" value="1"/>
</dbReference>
<comment type="similarity">
    <text evidence="1">Belongs to the BlaI transcriptional regulatory family.</text>
</comment>
<dbReference type="GO" id="GO:0003677">
    <property type="term" value="F:DNA binding"/>
    <property type="evidence" value="ECO:0007669"/>
    <property type="project" value="UniProtKB-KW"/>
</dbReference>
<feature type="domain" description="HTH arsR-type" evidence="5">
    <location>
        <begin position="12"/>
        <end position="105"/>
    </location>
</feature>
<reference evidence="6 7" key="1">
    <citation type="journal article" date="2015" name="Int. J. Syst. Evol. Microbiol.">
        <title>Flavisolibacter ginsenosidimutans sp. nov., with ginsenoside-converting activity isolated from soil used for cultivating ginseng.</title>
        <authorList>
            <person name="Zhao Y."/>
            <person name="Liu Q."/>
            <person name="Kang M.S."/>
            <person name="Jin F."/>
            <person name="Yu H."/>
            <person name="Im W.T."/>
        </authorList>
    </citation>
    <scope>NUCLEOTIDE SEQUENCE [LARGE SCALE GENOMIC DNA]</scope>
    <source>
        <strain evidence="6 7">Gsoil 636</strain>
    </source>
</reference>
<dbReference type="InterPro" id="IPR036388">
    <property type="entry name" value="WH-like_DNA-bd_sf"/>
</dbReference>
<evidence type="ECO:0000313" key="6">
    <source>
        <dbReference type="EMBL" id="QEC57594.1"/>
    </source>
</evidence>
<dbReference type="RefSeq" id="WP_146790080.1">
    <property type="nucleotide sequence ID" value="NZ_BAABIO010000003.1"/>
</dbReference>
<sequence>MPSHTVSNPLEIDALSLKNASLFFRAINHDFRQKIMQLIHKHGRMTVTEIYVKLRREQCVVSSHLAVLRDAKLVQAERAGKNIFYSVNYEQIKHLQSLAAELLKN</sequence>
<keyword evidence="3" id="KW-0238">DNA-binding</keyword>
<accession>A0A5B8ULN9</accession>
<name>A0A5B8ULN9_9BACT</name>
<proteinExistence type="inferred from homology"/>
<evidence type="ECO:0000256" key="4">
    <source>
        <dbReference type="ARBA" id="ARBA00023163"/>
    </source>
</evidence>
<dbReference type="CDD" id="cd00090">
    <property type="entry name" value="HTH_ARSR"/>
    <property type="match status" value="1"/>
</dbReference>
<keyword evidence="4" id="KW-0804">Transcription</keyword>
<dbReference type="PANTHER" id="PTHR43132">
    <property type="entry name" value="ARSENICAL RESISTANCE OPERON REPRESSOR ARSR-RELATED"/>
    <property type="match status" value="1"/>
</dbReference>
<dbReference type="GO" id="GO:0045892">
    <property type="term" value="P:negative regulation of DNA-templated transcription"/>
    <property type="evidence" value="ECO:0007669"/>
    <property type="project" value="InterPro"/>
</dbReference>
<protein>
    <submittedName>
        <fullName evidence="6">Helix-turn-helix transcriptional regulator</fullName>
    </submittedName>
</protein>
<dbReference type="InterPro" id="IPR005650">
    <property type="entry name" value="BlaI_family"/>
</dbReference>
<dbReference type="InterPro" id="IPR001845">
    <property type="entry name" value="HTH_ArsR_DNA-bd_dom"/>
</dbReference>
<dbReference type="SMART" id="SM00418">
    <property type="entry name" value="HTH_ARSR"/>
    <property type="match status" value="1"/>
</dbReference>
<keyword evidence="2" id="KW-0805">Transcription regulation</keyword>
<dbReference type="PRINTS" id="PR00778">
    <property type="entry name" value="HTHARSR"/>
</dbReference>
<organism evidence="6 7">
    <name type="scientific">Flavisolibacter ginsenosidimutans</name>
    <dbReference type="NCBI Taxonomy" id="661481"/>
    <lineage>
        <taxon>Bacteria</taxon>
        <taxon>Pseudomonadati</taxon>
        <taxon>Bacteroidota</taxon>
        <taxon>Chitinophagia</taxon>
        <taxon>Chitinophagales</taxon>
        <taxon>Chitinophagaceae</taxon>
        <taxon>Flavisolibacter</taxon>
    </lineage>
</organism>
<keyword evidence="7" id="KW-1185">Reference proteome</keyword>
<dbReference type="Proteomes" id="UP000321204">
    <property type="component" value="Chromosome"/>
</dbReference>
<dbReference type="AlphaFoldDB" id="A0A5B8ULN9"/>
<evidence type="ECO:0000256" key="2">
    <source>
        <dbReference type="ARBA" id="ARBA00023015"/>
    </source>
</evidence>
<evidence type="ECO:0000313" key="7">
    <source>
        <dbReference type="Proteomes" id="UP000321204"/>
    </source>
</evidence>
<dbReference type="PROSITE" id="PS50987">
    <property type="entry name" value="HTH_ARSR_2"/>
    <property type="match status" value="1"/>
</dbReference>
<gene>
    <name evidence="6" type="ORF">FSB75_17345</name>
</gene>